<name>A0A4P6F4L3_9MICO</name>
<evidence type="ECO:0000313" key="4">
    <source>
        <dbReference type="Proteomes" id="UP000292118"/>
    </source>
</evidence>
<dbReference type="Proteomes" id="UP000292118">
    <property type="component" value="Chromosome"/>
</dbReference>
<evidence type="ECO:0000256" key="2">
    <source>
        <dbReference type="SAM" id="Phobius"/>
    </source>
</evidence>
<keyword evidence="2" id="KW-0812">Transmembrane</keyword>
<gene>
    <name evidence="3" type="ORF">ET471_13255</name>
</gene>
<protein>
    <submittedName>
        <fullName evidence="3">Trp biosynthesis protein</fullName>
    </submittedName>
</protein>
<sequence>MPQEPQGAPRTGPLTRGRAALLLVVLGALVLATAGPAWVHARTATALDPSVAVAVTGGAAAPAVNAAAFVVVAAGLALALVGRRARWVVLAVVAASGVLVAASSVGVALHPDDVAAAGAGESVGVTDLTAPATVTAWPWLAAVVGVLVVVAAVATGVLARRWTATSSRHERTPAAPGPDRTVDSHDAWDALTRGSDPTAPQDR</sequence>
<feature type="transmembrane region" description="Helical" evidence="2">
    <location>
        <begin position="136"/>
        <end position="159"/>
    </location>
</feature>
<keyword evidence="2" id="KW-0472">Membrane</keyword>
<accession>A0A4P6F4L3</accession>
<evidence type="ECO:0000313" key="3">
    <source>
        <dbReference type="EMBL" id="QAY70870.1"/>
    </source>
</evidence>
<feature type="region of interest" description="Disordered" evidence="1">
    <location>
        <begin position="165"/>
        <end position="203"/>
    </location>
</feature>
<dbReference type="EMBL" id="CP035493">
    <property type="protein sequence ID" value="QAY70870.1"/>
    <property type="molecule type" value="Genomic_DNA"/>
</dbReference>
<proteinExistence type="predicted"/>
<dbReference type="InterPro" id="IPR019051">
    <property type="entry name" value="Trp_biosyn_TM_oprn/chp"/>
</dbReference>
<dbReference type="OrthoDB" id="4794414at2"/>
<keyword evidence="4" id="KW-1185">Reference proteome</keyword>
<evidence type="ECO:0000256" key="1">
    <source>
        <dbReference type="SAM" id="MobiDB-lite"/>
    </source>
</evidence>
<dbReference type="AlphaFoldDB" id="A0A4P6F4L3"/>
<organism evidence="3 4">
    <name type="scientific">Xylanimonas protaetiae</name>
    <dbReference type="NCBI Taxonomy" id="2509457"/>
    <lineage>
        <taxon>Bacteria</taxon>
        <taxon>Bacillati</taxon>
        <taxon>Actinomycetota</taxon>
        <taxon>Actinomycetes</taxon>
        <taxon>Micrococcales</taxon>
        <taxon>Promicromonosporaceae</taxon>
        <taxon>Xylanimonas</taxon>
    </lineage>
</organism>
<reference evidence="3 4" key="1">
    <citation type="submission" date="2019-01" db="EMBL/GenBank/DDBJ databases">
        <title>Genome sequencing of strain FW10M-9.</title>
        <authorList>
            <person name="Heo J."/>
            <person name="Kim S.-J."/>
            <person name="Kim J.-S."/>
            <person name="Hong S.-B."/>
            <person name="Kwon S.-W."/>
        </authorList>
    </citation>
    <scope>NUCLEOTIDE SEQUENCE [LARGE SCALE GENOMIC DNA]</scope>
    <source>
        <strain evidence="3 4">FW10M-9</strain>
    </source>
</reference>
<feature type="transmembrane region" description="Helical" evidence="2">
    <location>
        <begin position="59"/>
        <end position="81"/>
    </location>
</feature>
<feature type="transmembrane region" description="Helical" evidence="2">
    <location>
        <begin position="88"/>
        <end position="109"/>
    </location>
</feature>
<dbReference type="Pfam" id="PF09534">
    <property type="entry name" value="Trp_oprn_chp"/>
    <property type="match status" value="1"/>
</dbReference>
<dbReference type="RefSeq" id="WP_129189043.1">
    <property type="nucleotide sequence ID" value="NZ_CP035493.1"/>
</dbReference>
<feature type="transmembrane region" description="Helical" evidence="2">
    <location>
        <begin position="20"/>
        <end position="39"/>
    </location>
</feature>
<keyword evidence="2" id="KW-1133">Transmembrane helix</keyword>
<dbReference type="KEGG" id="xya:ET471_13255"/>